<dbReference type="InterPro" id="IPR042098">
    <property type="entry name" value="TauD-like_sf"/>
</dbReference>
<dbReference type="GO" id="GO:0017000">
    <property type="term" value="P:antibiotic biosynthetic process"/>
    <property type="evidence" value="ECO:0007669"/>
    <property type="project" value="UniProtKB-KW"/>
</dbReference>
<feature type="domain" description="TauD/TfdA-like" evidence="4">
    <location>
        <begin position="15"/>
        <end position="267"/>
    </location>
</feature>
<dbReference type="SUPFAM" id="SSF51197">
    <property type="entry name" value="Clavaminate synthase-like"/>
    <property type="match status" value="1"/>
</dbReference>
<evidence type="ECO:0000256" key="2">
    <source>
        <dbReference type="ARBA" id="ARBA00023002"/>
    </source>
</evidence>
<gene>
    <name evidence="5" type="ORF">VY86_09605</name>
</gene>
<dbReference type="PANTHER" id="PTHR10696:SF56">
    <property type="entry name" value="TAUD_TFDA-LIKE DOMAIN-CONTAINING PROTEIN"/>
    <property type="match status" value="1"/>
</dbReference>
<dbReference type="PANTHER" id="PTHR10696">
    <property type="entry name" value="GAMMA-BUTYROBETAINE HYDROXYLASE-RELATED"/>
    <property type="match status" value="1"/>
</dbReference>
<sequence length="273" mass="31894">MNSCLQWSPIMKSGFGAKISADDFLKSSTEEIKNLLMRQGFVVVNKINLDADEFRDIYSKYGTIVEYADEKIDVGFGYRDTLKLEGEKGKIVTGRGQLPFHADGGLLLSQVDQVFLYAAEIKNMKFRGATTVCDHVLACKEMPKHLLNVLENETFEVRVLEYGYYVDVSPTGWFKVPVFTDLGWVRKMLIYFPFDEGQPSSWEPRIVGFTDEETKRFFTELTQFMKNPRYYYKHYWEKGDLVIMDNRRVIHEREEFDDDNIIRRLYRGQTADI</sequence>
<evidence type="ECO:0000256" key="1">
    <source>
        <dbReference type="ARBA" id="ARBA00001954"/>
    </source>
</evidence>
<keyword evidence="6" id="KW-1185">Reference proteome</keyword>
<comment type="cofactor">
    <cofactor evidence="1">
        <name>Fe(2+)</name>
        <dbReference type="ChEBI" id="CHEBI:29033"/>
    </cofactor>
</comment>
<keyword evidence="5" id="KW-0946">Virion</keyword>
<evidence type="ECO:0000256" key="3">
    <source>
        <dbReference type="ARBA" id="ARBA00023194"/>
    </source>
</evidence>
<dbReference type="STRING" id="230089.VY86_09605"/>
<proteinExistence type="predicted"/>
<dbReference type="OrthoDB" id="581608at2"/>
<name>A0A0F7LNJ4_9GAMM</name>
<dbReference type="KEGG" id="ptt:VY86_09605"/>
<organism evidence="5 6">
    <name type="scientific">Photorhabdus thracensis</name>
    <dbReference type="NCBI Taxonomy" id="230089"/>
    <lineage>
        <taxon>Bacteria</taxon>
        <taxon>Pseudomonadati</taxon>
        <taxon>Pseudomonadota</taxon>
        <taxon>Gammaproteobacteria</taxon>
        <taxon>Enterobacterales</taxon>
        <taxon>Morganellaceae</taxon>
        <taxon>Photorhabdus</taxon>
    </lineage>
</organism>
<dbReference type="GO" id="GO:0016706">
    <property type="term" value="F:2-oxoglutarate-dependent dioxygenase activity"/>
    <property type="evidence" value="ECO:0007669"/>
    <property type="project" value="UniProtKB-ARBA"/>
</dbReference>
<evidence type="ECO:0000259" key="4">
    <source>
        <dbReference type="Pfam" id="PF02668"/>
    </source>
</evidence>
<reference evidence="5 6" key="1">
    <citation type="journal article" date="2015" name="J. Biotechnol.">
        <title>Complete genome sequence of Photorhabdus temperata subsp. thracensis 39-8(T), an entomopathogenic bacterium for the improved commercial bioinsecticide.</title>
        <authorList>
            <person name="Kwak Y."/>
            <person name="Shin J.H."/>
        </authorList>
    </citation>
    <scope>NUCLEOTIDE SEQUENCE [LARGE SCALE GENOMIC DNA]</scope>
    <source>
        <strain evidence="5 6">DSM 15199</strain>
    </source>
</reference>
<dbReference type="RefSeq" id="WP_023045188.1">
    <property type="nucleotide sequence ID" value="NZ_CAWQPG010000211.1"/>
</dbReference>
<keyword evidence="3" id="KW-0045">Antibiotic biosynthesis</keyword>
<dbReference type="AlphaFoldDB" id="A0A0F7LNJ4"/>
<dbReference type="Proteomes" id="UP000034866">
    <property type="component" value="Chromosome"/>
</dbReference>
<dbReference type="EMBL" id="CP011104">
    <property type="protein sequence ID" value="AKH63553.1"/>
    <property type="molecule type" value="Genomic_DNA"/>
</dbReference>
<accession>A0A0F7LNJ4</accession>
<dbReference type="Gene3D" id="3.60.130.10">
    <property type="entry name" value="Clavaminate synthase-like"/>
    <property type="match status" value="1"/>
</dbReference>
<reference evidence="6" key="2">
    <citation type="submission" date="2015-03" db="EMBL/GenBank/DDBJ databases">
        <title>Genome sequence of Azospirillum thiophilum strain DSM 21654T.</title>
        <authorList>
            <person name="Kwak Y."/>
            <person name="Shin J.-H."/>
        </authorList>
    </citation>
    <scope>NUCLEOTIDE SEQUENCE [LARGE SCALE GENOMIC DNA]</scope>
    <source>
        <strain evidence="6">DSM 15199</strain>
    </source>
</reference>
<keyword evidence="2" id="KW-0560">Oxidoreductase</keyword>
<dbReference type="Pfam" id="PF02668">
    <property type="entry name" value="TauD"/>
    <property type="match status" value="1"/>
</dbReference>
<dbReference type="PATRIC" id="fig|230089.6.peg.2126"/>
<keyword evidence="5" id="KW-0167">Capsid protein</keyword>
<dbReference type="InterPro" id="IPR050411">
    <property type="entry name" value="AlphaKG_dependent_hydroxylases"/>
</dbReference>
<evidence type="ECO:0000313" key="5">
    <source>
        <dbReference type="EMBL" id="AKH63553.1"/>
    </source>
</evidence>
<protein>
    <submittedName>
        <fullName evidence="5">Spore coat protein CotH</fullName>
    </submittedName>
</protein>
<dbReference type="InterPro" id="IPR003819">
    <property type="entry name" value="TauD/TfdA-like"/>
</dbReference>
<evidence type="ECO:0000313" key="6">
    <source>
        <dbReference type="Proteomes" id="UP000034866"/>
    </source>
</evidence>